<protein>
    <submittedName>
        <fullName evidence="1">Uncharacterized protein</fullName>
    </submittedName>
</protein>
<evidence type="ECO:0000313" key="1">
    <source>
        <dbReference type="EMBL" id="MBM7620221.1"/>
    </source>
</evidence>
<comment type="caution">
    <text evidence="1">The sequence shown here is derived from an EMBL/GenBank/DDBJ whole genome shotgun (WGS) entry which is preliminary data.</text>
</comment>
<proteinExistence type="predicted"/>
<organism evidence="1 2">
    <name type="scientific">Sutcliffiella tianshenii</name>
    <dbReference type="NCBI Taxonomy" id="1463404"/>
    <lineage>
        <taxon>Bacteria</taxon>
        <taxon>Bacillati</taxon>
        <taxon>Bacillota</taxon>
        <taxon>Bacilli</taxon>
        <taxon>Bacillales</taxon>
        <taxon>Bacillaceae</taxon>
        <taxon>Sutcliffiella</taxon>
    </lineage>
</organism>
<gene>
    <name evidence="1" type="ORF">JOC95_002074</name>
</gene>
<evidence type="ECO:0000313" key="2">
    <source>
        <dbReference type="Proteomes" id="UP000737402"/>
    </source>
</evidence>
<reference evidence="1 2" key="1">
    <citation type="submission" date="2021-01" db="EMBL/GenBank/DDBJ databases">
        <title>Genomic Encyclopedia of Type Strains, Phase IV (KMG-IV): sequencing the most valuable type-strain genomes for metagenomic binning, comparative biology and taxonomic classification.</title>
        <authorList>
            <person name="Goeker M."/>
        </authorList>
    </citation>
    <scope>NUCLEOTIDE SEQUENCE [LARGE SCALE GENOMIC DNA]</scope>
    <source>
        <strain evidence="1 2">DSM 25879</strain>
    </source>
</reference>
<dbReference type="Proteomes" id="UP000737402">
    <property type="component" value="Unassembled WGS sequence"/>
</dbReference>
<sequence>MLFASFLITVRHHPVLVEIATRFFYYCMWARLEVEQFLRNDDHVEIEKTPTKQMRFIGV</sequence>
<name>A0ABS2NZU2_9BACI</name>
<dbReference type="EMBL" id="JAFBED010000004">
    <property type="protein sequence ID" value="MBM7620221.1"/>
    <property type="molecule type" value="Genomic_DNA"/>
</dbReference>
<keyword evidence="2" id="KW-1185">Reference proteome</keyword>
<accession>A0ABS2NZU2</accession>